<comment type="function">
    <text evidence="3 5">This protein binds to the 23S rRNA, and is important in its secondary structure. It is located near the subunit interface in the base of the L7/L12 stalk, and near the tRNA binding site of the peptidyltransferase center.</text>
</comment>
<comment type="subunit">
    <text evidence="3">Part of the 50S ribosomal subunit.</text>
</comment>
<protein>
    <recommendedName>
        <fullName evidence="3">Large ribosomal subunit protein uL6</fullName>
    </recommendedName>
</protein>
<dbReference type="PRINTS" id="PR00059">
    <property type="entry name" value="RIBOSOMALL6"/>
</dbReference>
<dbReference type="SUPFAM" id="SSF56053">
    <property type="entry name" value="Ribosomal protein L6"/>
    <property type="match status" value="2"/>
</dbReference>
<evidence type="ECO:0000256" key="4">
    <source>
        <dbReference type="RuleBase" id="RU003869"/>
    </source>
</evidence>
<accession>S9Q8N2</accession>
<dbReference type="InterPro" id="IPR019906">
    <property type="entry name" value="Ribosomal_uL6_bac-type"/>
</dbReference>
<dbReference type="InterPro" id="IPR000702">
    <property type="entry name" value="Ribosomal_uL6-like"/>
</dbReference>
<dbReference type="PANTHER" id="PTHR11655:SF14">
    <property type="entry name" value="LARGE RIBOSOMAL SUBUNIT PROTEIN UL6M"/>
    <property type="match status" value="1"/>
</dbReference>
<gene>
    <name evidence="3" type="primary">rplF</name>
    <name evidence="7" type="ORF">D187_004823</name>
</gene>
<evidence type="ECO:0000256" key="3">
    <source>
        <dbReference type="HAMAP-Rule" id="MF_01365"/>
    </source>
</evidence>
<dbReference type="GO" id="GO:0022625">
    <property type="term" value="C:cytosolic large ribosomal subunit"/>
    <property type="evidence" value="ECO:0007669"/>
    <property type="project" value="UniProtKB-UniRule"/>
</dbReference>
<dbReference type="AlphaFoldDB" id="S9Q8N2"/>
<dbReference type="eggNOG" id="COG0097">
    <property type="taxonomic scope" value="Bacteria"/>
</dbReference>
<dbReference type="InterPro" id="IPR020040">
    <property type="entry name" value="Ribosomal_uL6_a/b-dom"/>
</dbReference>
<evidence type="ECO:0000256" key="2">
    <source>
        <dbReference type="ARBA" id="ARBA00023274"/>
    </source>
</evidence>
<keyword evidence="3 5" id="KW-0694">RNA-binding</keyword>
<dbReference type="InterPro" id="IPR002358">
    <property type="entry name" value="Ribosomal_uL6_CS"/>
</dbReference>
<keyword evidence="2 3" id="KW-0687">Ribonucleoprotein</keyword>
<evidence type="ECO:0000313" key="7">
    <source>
        <dbReference type="EMBL" id="EPX57684.1"/>
    </source>
</evidence>
<keyword evidence="3 5" id="KW-0699">rRNA-binding</keyword>
<evidence type="ECO:0000259" key="6">
    <source>
        <dbReference type="Pfam" id="PF00347"/>
    </source>
</evidence>
<dbReference type="Gene3D" id="3.90.930.12">
    <property type="entry name" value="Ribosomal protein L6, alpha-beta domain"/>
    <property type="match status" value="2"/>
</dbReference>
<feature type="domain" description="Large ribosomal subunit protein uL6 alpha-beta" evidence="6">
    <location>
        <begin position="103"/>
        <end position="185"/>
    </location>
</feature>
<dbReference type="PANTHER" id="PTHR11655">
    <property type="entry name" value="60S/50S RIBOSOMAL PROTEIN L6/L9"/>
    <property type="match status" value="1"/>
</dbReference>
<dbReference type="HAMAP" id="MF_01365_B">
    <property type="entry name" value="Ribosomal_uL6_B"/>
    <property type="match status" value="1"/>
</dbReference>
<organism evidence="7 8">
    <name type="scientific">Cystobacter fuscus (strain ATCC 25194 / DSM 2262 / NBRC 100088 / M29)</name>
    <dbReference type="NCBI Taxonomy" id="1242864"/>
    <lineage>
        <taxon>Bacteria</taxon>
        <taxon>Pseudomonadati</taxon>
        <taxon>Myxococcota</taxon>
        <taxon>Myxococcia</taxon>
        <taxon>Myxococcales</taxon>
        <taxon>Cystobacterineae</taxon>
        <taxon>Archangiaceae</taxon>
        <taxon>Cystobacter</taxon>
    </lineage>
</organism>
<name>S9Q8N2_CYSF2</name>
<comment type="caution">
    <text evidence="7">The sequence shown here is derived from an EMBL/GenBank/DDBJ whole genome shotgun (WGS) entry which is preliminary data.</text>
</comment>
<dbReference type="GO" id="GO:0002181">
    <property type="term" value="P:cytoplasmic translation"/>
    <property type="evidence" value="ECO:0007669"/>
    <property type="project" value="TreeGrafter"/>
</dbReference>
<dbReference type="PROSITE" id="PS00525">
    <property type="entry name" value="RIBOSOMAL_L6_1"/>
    <property type="match status" value="1"/>
</dbReference>
<sequence length="200" mass="21746">MRRDPPPHEEIMSRIGKLPVKLADKTKATVVGRQVNFEGPKGKMVVQLPATGVKVTIANNEVVVERENDSREARSLHGLTRTLLANAAKGVSTGFERRLDIRGVGFRAEVKGKAINFQLGYSHPVVFNLPEGVTAEVDKTARTEDGLPTLGLTLRSADKEVLGAAAVNIRSLRPPEPYKGKGIKYATEKIRRKEGKTGTA</sequence>
<dbReference type="Pfam" id="PF00347">
    <property type="entry name" value="Ribosomal_L6"/>
    <property type="match status" value="2"/>
</dbReference>
<dbReference type="Proteomes" id="UP000011682">
    <property type="component" value="Unassembled WGS sequence"/>
</dbReference>
<dbReference type="NCBIfam" id="TIGR03654">
    <property type="entry name" value="L6_bact"/>
    <property type="match status" value="1"/>
</dbReference>
<feature type="domain" description="Large ribosomal subunit protein uL6 alpha-beta" evidence="6">
    <location>
        <begin position="25"/>
        <end position="94"/>
    </location>
</feature>
<evidence type="ECO:0000256" key="1">
    <source>
        <dbReference type="ARBA" id="ARBA00022980"/>
    </source>
</evidence>
<evidence type="ECO:0000256" key="5">
    <source>
        <dbReference type="RuleBase" id="RU003870"/>
    </source>
</evidence>
<dbReference type="GO" id="GO:0003735">
    <property type="term" value="F:structural constituent of ribosome"/>
    <property type="evidence" value="ECO:0007669"/>
    <property type="project" value="UniProtKB-UniRule"/>
</dbReference>
<dbReference type="GO" id="GO:0019843">
    <property type="term" value="F:rRNA binding"/>
    <property type="evidence" value="ECO:0007669"/>
    <property type="project" value="UniProtKB-UniRule"/>
</dbReference>
<dbReference type="PIRSF" id="PIRSF002162">
    <property type="entry name" value="Ribosomal_L6"/>
    <property type="match status" value="1"/>
</dbReference>
<keyword evidence="8" id="KW-1185">Reference proteome</keyword>
<comment type="similarity">
    <text evidence="3 4">Belongs to the universal ribosomal protein uL6 family.</text>
</comment>
<dbReference type="EMBL" id="ANAH02000033">
    <property type="protein sequence ID" value="EPX57684.1"/>
    <property type="molecule type" value="Genomic_DNA"/>
</dbReference>
<proteinExistence type="inferred from homology"/>
<dbReference type="InterPro" id="IPR036789">
    <property type="entry name" value="Ribosomal_uL6-like_a/b-dom_sf"/>
</dbReference>
<keyword evidence="1 3" id="KW-0689">Ribosomal protein</keyword>
<reference evidence="7" key="1">
    <citation type="submission" date="2013-05" db="EMBL/GenBank/DDBJ databases">
        <title>Genome assembly of Cystobacter fuscus DSM 2262.</title>
        <authorList>
            <person name="Sharma G."/>
            <person name="Khatri I."/>
            <person name="Kaur C."/>
            <person name="Mayilraj S."/>
            <person name="Subramanian S."/>
        </authorList>
    </citation>
    <scope>NUCLEOTIDE SEQUENCE [LARGE SCALE GENOMIC DNA]</scope>
    <source>
        <strain evidence="7">DSM 2262</strain>
    </source>
</reference>
<evidence type="ECO:0000313" key="8">
    <source>
        <dbReference type="Proteomes" id="UP000011682"/>
    </source>
</evidence>